<dbReference type="EMBL" id="JBHSCR010000035">
    <property type="protein sequence ID" value="MFC4349690.1"/>
    <property type="molecule type" value="Genomic_DNA"/>
</dbReference>
<name>A0ABV8UGE0_9PROT</name>
<comment type="caution">
    <text evidence="4">The sequence shown here is derived from an EMBL/GenBank/DDBJ whole genome shotgun (WGS) entry which is preliminary data.</text>
</comment>
<gene>
    <name evidence="4" type="ORF">ACFO5Q_17700</name>
</gene>
<sequence length="221" mass="24312">MSGAIYSRVRLFPLLIIFAVFALGLRGVSLYSGYDLMVASAQDQGGEQTDTAEASDTDSDGSGSAATAAAAPPIIGLPSTEEMELITQLRQRREDLEAREQQLDLQEQLLASTEKRINDKIVQLQELEVQIKKHLRLFEEVEEKQLDSIVAVYEKMKPKDAAPRFEALALQTQVDLVTRMKPAKVAALMENMSPQKASILTTELATQVQPPNIDEVRGGGR</sequence>
<proteinExistence type="predicted"/>
<keyword evidence="3" id="KW-0472">Membrane</keyword>
<dbReference type="SUPFAM" id="SSF158791">
    <property type="entry name" value="MgtE N-terminal domain-like"/>
    <property type="match status" value="1"/>
</dbReference>
<feature type="compositionally biased region" description="Low complexity" evidence="2">
    <location>
        <begin position="60"/>
        <end position="71"/>
    </location>
</feature>
<feature type="transmembrane region" description="Helical" evidence="3">
    <location>
        <begin position="12"/>
        <end position="34"/>
    </location>
</feature>
<feature type="region of interest" description="Disordered" evidence="2">
    <location>
        <begin position="45"/>
        <end position="72"/>
    </location>
</feature>
<protein>
    <submittedName>
        <fullName evidence="4">MotE family protein</fullName>
    </submittedName>
</protein>
<evidence type="ECO:0000313" key="5">
    <source>
        <dbReference type="Proteomes" id="UP001595776"/>
    </source>
</evidence>
<evidence type="ECO:0000256" key="1">
    <source>
        <dbReference type="SAM" id="Coils"/>
    </source>
</evidence>
<evidence type="ECO:0000256" key="3">
    <source>
        <dbReference type="SAM" id="Phobius"/>
    </source>
</evidence>
<dbReference type="RefSeq" id="WP_156431889.1">
    <property type="nucleotide sequence ID" value="NZ_JBHSCR010000035.1"/>
</dbReference>
<keyword evidence="3" id="KW-0812">Transmembrane</keyword>
<keyword evidence="1" id="KW-0175">Coiled coil</keyword>
<accession>A0ABV8UGE0</accession>
<evidence type="ECO:0000256" key="2">
    <source>
        <dbReference type="SAM" id="MobiDB-lite"/>
    </source>
</evidence>
<feature type="coiled-coil region" evidence="1">
    <location>
        <begin position="79"/>
        <end position="144"/>
    </location>
</feature>
<dbReference type="Gene3D" id="6.10.280.220">
    <property type="match status" value="1"/>
</dbReference>
<dbReference type="Proteomes" id="UP001595776">
    <property type="component" value="Unassembled WGS sequence"/>
</dbReference>
<keyword evidence="3" id="KW-1133">Transmembrane helix</keyword>
<organism evidence="4 5">
    <name type="scientific">Kordiimonas lipolytica</name>
    <dbReference type="NCBI Taxonomy" id="1662421"/>
    <lineage>
        <taxon>Bacteria</taxon>
        <taxon>Pseudomonadati</taxon>
        <taxon>Pseudomonadota</taxon>
        <taxon>Alphaproteobacteria</taxon>
        <taxon>Kordiimonadales</taxon>
        <taxon>Kordiimonadaceae</taxon>
        <taxon>Kordiimonas</taxon>
    </lineage>
</organism>
<evidence type="ECO:0000313" key="4">
    <source>
        <dbReference type="EMBL" id="MFC4349690.1"/>
    </source>
</evidence>
<keyword evidence="5" id="KW-1185">Reference proteome</keyword>
<reference evidence="5" key="1">
    <citation type="journal article" date="2019" name="Int. J. Syst. Evol. Microbiol.">
        <title>The Global Catalogue of Microorganisms (GCM) 10K type strain sequencing project: providing services to taxonomists for standard genome sequencing and annotation.</title>
        <authorList>
            <consortium name="The Broad Institute Genomics Platform"/>
            <consortium name="The Broad Institute Genome Sequencing Center for Infectious Disease"/>
            <person name="Wu L."/>
            <person name="Ma J."/>
        </authorList>
    </citation>
    <scope>NUCLEOTIDE SEQUENCE [LARGE SCALE GENOMIC DNA]</scope>
    <source>
        <strain evidence="5">CGMCC 1.15304</strain>
    </source>
</reference>